<dbReference type="PANTHER" id="PTHR42770">
    <property type="entry name" value="AMINO ACID TRANSPORTER-RELATED"/>
    <property type="match status" value="1"/>
</dbReference>
<organism evidence="7 8">
    <name type="scientific">Corynebacterium gottingense</name>
    <dbReference type="NCBI Taxonomy" id="2041036"/>
    <lineage>
        <taxon>Bacteria</taxon>
        <taxon>Bacillati</taxon>
        <taxon>Actinomycetota</taxon>
        <taxon>Actinomycetes</taxon>
        <taxon>Mycobacteriales</taxon>
        <taxon>Corynebacteriaceae</taxon>
        <taxon>Corynebacterium</taxon>
    </lineage>
</organism>
<gene>
    <name evidence="7" type="ORF">EAW56_10335</name>
</gene>
<feature type="transmembrane region" description="Helical" evidence="6">
    <location>
        <begin position="242"/>
        <end position="272"/>
    </location>
</feature>
<evidence type="ECO:0000313" key="8">
    <source>
        <dbReference type="Proteomes" id="UP000266886"/>
    </source>
</evidence>
<evidence type="ECO:0000256" key="3">
    <source>
        <dbReference type="ARBA" id="ARBA00022692"/>
    </source>
</evidence>
<feature type="transmembrane region" description="Helical" evidence="6">
    <location>
        <begin position="207"/>
        <end position="230"/>
    </location>
</feature>
<keyword evidence="8" id="KW-1185">Reference proteome</keyword>
<comment type="subcellular location">
    <subcellularLocation>
        <location evidence="1">Cell membrane</location>
        <topology evidence="1">Multi-pass membrane protein</topology>
    </subcellularLocation>
</comment>
<dbReference type="Proteomes" id="UP000266886">
    <property type="component" value="Unassembled WGS sequence"/>
</dbReference>
<accession>A0ABX9UI26</accession>
<feature type="transmembrane region" description="Helical" evidence="6">
    <location>
        <begin position="12"/>
        <end position="33"/>
    </location>
</feature>
<protein>
    <submittedName>
        <fullName evidence="7">APC family permease</fullName>
    </submittedName>
</protein>
<evidence type="ECO:0000256" key="6">
    <source>
        <dbReference type="SAM" id="Phobius"/>
    </source>
</evidence>
<dbReference type="PIRSF" id="PIRSF006060">
    <property type="entry name" value="AA_transporter"/>
    <property type="match status" value="1"/>
</dbReference>
<evidence type="ECO:0000256" key="1">
    <source>
        <dbReference type="ARBA" id="ARBA00004651"/>
    </source>
</evidence>
<feature type="transmembrane region" description="Helical" evidence="6">
    <location>
        <begin position="167"/>
        <end position="187"/>
    </location>
</feature>
<proteinExistence type="predicted"/>
<evidence type="ECO:0000256" key="5">
    <source>
        <dbReference type="ARBA" id="ARBA00023136"/>
    </source>
</evidence>
<dbReference type="EMBL" id="RDRE01000030">
    <property type="protein sequence ID" value="RMD17930.1"/>
    <property type="molecule type" value="Genomic_DNA"/>
</dbReference>
<feature type="transmembrane region" description="Helical" evidence="6">
    <location>
        <begin position="406"/>
        <end position="426"/>
    </location>
</feature>
<feature type="transmembrane region" description="Helical" evidence="6">
    <location>
        <begin position="133"/>
        <end position="155"/>
    </location>
</feature>
<name>A0ABX9UI26_9CORY</name>
<dbReference type="InterPro" id="IPR050367">
    <property type="entry name" value="APC_superfamily"/>
</dbReference>
<keyword evidence="2" id="KW-1003">Cell membrane</keyword>
<keyword evidence="4 6" id="KW-1133">Transmembrane helix</keyword>
<feature type="transmembrane region" description="Helical" evidence="6">
    <location>
        <begin position="39"/>
        <end position="60"/>
    </location>
</feature>
<evidence type="ECO:0000256" key="4">
    <source>
        <dbReference type="ARBA" id="ARBA00022989"/>
    </source>
</evidence>
<feature type="transmembrane region" description="Helical" evidence="6">
    <location>
        <begin position="88"/>
        <end position="113"/>
    </location>
</feature>
<keyword evidence="3 6" id="KW-0812">Transmembrane</keyword>
<evidence type="ECO:0000256" key="2">
    <source>
        <dbReference type="ARBA" id="ARBA00022475"/>
    </source>
</evidence>
<feature type="transmembrane region" description="Helical" evidence="6">
    <location>
        <begin position="292"/>
        <end position="319"/>
    </location>
</feature>
<sequence>MTSSTLKRTYKPSWIFAMAFGAAVGWGAFILPFDWIKSAGWAGTAIGFIVGGFLMSIIGFNYGIAVRAMPVTGGGVAFAMSALGRTHAFVAGSALMLGYTSIVALNASAATLILRATAPQYSMTFPLYEVAGWTVYLPEVLFSSLLILTFAYLNAKGAGLSGRFQLFSVYALIISVIIISISSGLYFQDQHPILLAPFGESQSPLDAVTVIVAFAPWAYVGFDSIPQLAGEFDFQASRVLRLIFLSIGAATAVYILMTFSTAVSVGIDYQLFETEAWPPAVAISSQMGNSGLALMLIAVTAGVLTGLNGFYAASSRVLFTMSRSRLVPTRFNKVSNTDLIPSTAIYFVAGVCLITPWFGRAALSWIVDMSSAGISLAYFYTSFFVLKMGLRQHYESKTGKRWNGKYLISGFIGCTLSVGFLLLLLLPNTPASLGKESYTALLVWTGIAISFFVFYTRNALPSED</sequence>
<evidence type="ECO:0000313" key="7">
    <source>
        <dbReference type="EMBL" id="RMD17930.1"/>
    </source>
</evidence>
<dbReference type="PANTHER" id="PTHR42770:SF7">
    <property type="entry name" value="MEMBRANE PROTEIN"/>
    <property type="match status" value="1"/>
</dbReference>
<keyword evidence="5 6" id="KW-0472">Membrane</keyword>
<reference evidence="7 8" key="1">
    <citation type="submission" date="2018-10" db="EMBL/GenBank/DDBJ databases">
        <title>Whole genome sequence of Corynebacterium gottingense DSM 130494T.</title>
        <authorList>
            <person name="Bernier A.-M."/>
            <person name="Bernard K."/>
        </authorList>
    </citation>
    <scope>NUCLEOTIDE SEQUENCE [LARGE SCALE GENOMIC DNA]</scope>
    <source>
        <strain evidence="7 8">DSM 103494</strain>
    </source>
</reference>
<dbReference type="Gene3D" id="1.20.1740.10">
    <property type="entry name" value="Amino acid/polyamine transporter I"/>
    <property type="match status" value="1"/>
</dbReference>
<feature type="transmembrane region" description="Helical" evidence="6">
    <location>
        <begin position="339"/>
        <end position="359"/>
    </location>
</feature>
<dbReference type="InterPro" id="IPR002293">
    <property type="entry name" value="AA/rel_permease1"/>
</dbReference>
<dbReference type="Pfam" id="PF13520">
    <property type="entry name" value="AA_permease_2"/>
    <property type="match status" value="1"/>
</dbReference>
<comment type="caution">
    <text evidence="7">The sequence shown here is derived from an EMBL/GenBank/DDBJ whole genome shotgun (WGS) entry which is preliminary data.</text>
</comment>
<feature type="transmembrane region" description="Helical" evidence="6">
    <location>
        <begin position="438"/>
        <end position="456"/>
    </location>
</feature>
<feature type="transmembrane region" description="Helical" evidence="6">
    <location>
        <begin position="365"/>
        <end position="386"/>
    </location>
</feature>